<dbReference type="InterPro" id="IPR009003">
    <property type="entry name" value="Peptidase_S1_PA"/>
</dbReference>
<accession>A0ABQ8MQ81</accession>
<gene>
    <name evidence="2" type="ORF">H4Q32_003343</name>
</gene>
<dbReference type="Proteomes" id="UP000830375">
    <property type="component" value="Unassembled WGS sequence"/>
</dbReference>
<protein>
    <submittedName>
        <fullName evidence="2">Serine protease FAM111A</fullName>
    </submittedName>
</protein>
<dbReference type="SUPFAM" id="SSF50494">
    <property type="entry name" value="Trypsin-like serine proteases"/>
    <property type="match status" value="1"/>
</dbReference>
<keyword evidence="2" id="KW-0645">Protease</keyword>
<proteinExistence type="predicted"/>
<keyword evidence="2" id="KW-0378">Hydrolase</keyword>
<comment type="caution">
    <text evidence="2">The sequence shown here is derived from an EMBL/GenBank/DDBJ whole genome shotgun (WGS) entry which is preliminary data.</text>
</comment>
<dbReference type="InterPro" id="IPR043504">
    <property type="entry name" value="Peptidase_S1_PA_chymotrypsin"/>
</dbReference>
<feature type="region of interest" description="Disordered" evidence="1">
    <location>
        <begin position="190"/>
        <end position="235"/>
    </location>
</feature>
<reference evidence="2 3" key="1">
    <citation type="submission" date="2022-01" db="EMBL/GenBank/DDBJ databases">
        <title>A high-quality chromosome-level genome assembly of rohu carp, Labeo rohita.</title>
        <authorList>
            <person name="Arick M.A. II"/>
            <person name="Hsu C.-Y."/>
            <person name="Magbanua Z."/>
            <person name="Pechanova O."/>
            <person name="Grover C."/>
            <person name="Miller E."/>
            <person name="Thrash A."/>
            <person name="Ezzel L."/>
            <person name="Alam S."/>
            <person name="Benzie J."/>
            <person name="Hamilton M."/>
            <person name="Karsi A."/>
            <person name="Lawrence M.L."/>
            <person name="Peterson D.G."/>
        </authorList>
    </citation>
    <scope>NUCLEOTIDE SEQUENCE [LARGE SCALE GENOMIC DNA]</scope>
    <source>
        <strain evidence="3">BAU-BD-2019</strain>
        <tissue evidence="2">Blood</tissue>
    </source>
</reference>
<dbReference type="GO" id="GO:0006508">
    <property type="term" value="P:proteolysis"/>
    <property type="evidence" value="ECO:0007669"/>
    <property type="project" value="UniProtKB-KW"/>
</dbReference>
<evidence type="ECO:0000313" key="2">
    <source>
        <dbReference type="EMBL" id="KAI2665004.1"/>
    </source>
</evidence>
<dbReference type="Gene3D" id="2.40.10.10">
    <property type="entry name" value="Trypsin-like serine proteases"/>
    <property type="match status" value="2"/>
</dbReference>
<sequence>MTVLDALKTCDTFRVNKNVNDVKKEIVILRADGAAVKKDFPCCLIEKNENLKITFIKKGKNAFTVKEKQERLLPGLVTFYIKTTGKKNMKYIMKNNELAEKADCVCVYAFRGENVETALERDGRFIDTIFQKLCVLTLESREGAKKNQKSKRHEMSNRVEHLDKKTFQIIDTGHKRPDIQKKLIQVKTESDVASAADSAQNDPGQHPIGTEQKTIQERETNSAGPSAIGPATQNTSGIISGKSFSTDIEEFLQSLCEDVLKKLKQRKNPQVQKFIQEEYDKGVQCFTEVNKVKQIMTLSDSVCMIEVDNSDQGTGFLVFDRFILTNAHVVKNFINPGTLKLSGALKAVFNYEILRSEGNVLSVKDVIVAYSYEKDDRRRFHDFALLELEAAPDNCTELFERYKHASPPNRGGIYIVGHPNGKVKKMDPCFIIGSENQLQSINKHISENISCPYVSWGCWPYLHQNRITYDSCFFHGSSGSPVFDEHCYLIGIHSGGFHYEEEKEIGVKKRSDILKLLSKFKTIRENFDLSPLEDTCGTNMPESMNHTSKKKEEGLGNNGRDPLKERPNYFCKVEWKEGQSKSHLQQSAEGQSHTFHFRYKFKKHAVVCDTSKTVLDALNKNKIFKKIKEDNKEKEIVIQRSKGAVPRAAVKTDFPCCLIERDELLDISFIKNGGNNPSYEPERLSFSNQSKNLVIFYIKTKGGQKVKHLMENNELRKKVDDVCVYAHSKKTS</sequence>
<dbReference type="PANTHER" id="PTHR14389">
    <property type="entry name" value="SI:CH1073-475A24.1"/>
    <property type="match status" value="1"/>
</dbReference>
<dbReference type="GO" id="GO:0008233">
    <property type="term" value="F:peptidase activity"/>
    <property type="evidence" value="ECO:0007669"/>
    <property type="project" value="UniProtKB-KW"/>
</dbReference>
<feature type="region of interest" description="Disordered" evidence="1">
    <location>
        <begin position="538"/>
        <end position="559"/>
    </location>
</feature>
<evidence type="ECO:0000313" key="3">
    <source>
        <dbReference type="Proteomes" id="UP000830375"/>
    </source>
</evidence>
<keyword evidence="3" id="KW-1185">Reference proteome</keyword>
<dbReference type="Pfam" id="PF13365">
    <property type="entry name" value="Trypsin_2"/>
    <property type="match status" value="1"/>
</dbReference>
<dbReference type="EMBL" id="JACTAM010000005">
    <property type="protein sequence ID" value="KAI2665004.1"/>
    <property type="molecule type" value="Genomic_DNA"/>
</dbReference>
<organism evidence="2 3">
    <name type="scientific">Labeo rohita</name>
    <name type="common">Indian major carp</name>
    <name type="synonym">Cyprinus rohita</name>
    <dbReference type="NCBI Taxonomy" id="84645"/>
    <lineage>
        <taxon>Eukaryota</taxon>
        <taxon>Metazoa</taxon>
        <taxon>Chordata</taxon>
        <taxon>Craniata</taxon>
        <taxon>Vertebrata</taxon>
        <taxon>Euteleostomi</taxon>
        <taxon>Actinopterygii</taxon>
        <taxon>Neopterygii</taxon>
        <taxon>Teleostei</taxon>
        <taxon>Ostariophysi</taxon>
        <taxon>Cypriniformes</taxon>
        <taxon>Cyprinidae</taxon>
        <taxon>Labeoninae</taxon>
        <taxon>Labeonini</taxon>
        <taxon>Labeo</taxon>
    </lineage>
</organism>
<evidence type="ECO:0000256" key="1">
    <source>
        <dbReference type="SAM" id="MobiDB-lite"/>
    </source>
</evidence>
<name>A0ABQ8MQ81_LABRO</name>
<dbReference type="PANTHER" id="PTHR14389:SF3">
    <property type="entry name" value="PROTEIN FAM111A-LIKE"/>
    <property type="match status" value="1"/>
</dbReference>